<keyword evidence="1" id="KW-0732">Signal</keyword>
<dbReference type="NCBIfam" id="TIGR02595">
    <property type="entry name" value="PEP_CTERM"/>
    <property type="match status" value="1"/>
</dbReference>
<proteinExistence type="predicted"/>
<evidence type="ECO:0000256" key="1">
    <source>
        <dbReference type="SAM" id="SignalP"/>
    </source>
</evidence>
<dbReference type="Proteomes" id="UP000776276">
    <property type="component" value="Unassembled WGS sequence"/>
</dbReference>
<evidence type="ECO:0000313" key="4">
    <source>
        <dbReference type="Proteomes" id="UP000776276"/>
    </source>
</evidence>
<dbReference type="EMBL" id="JAHKRT010000009">
    <property type="protein sequence ID" value="MBU3079246.1"/>
    <property type="molecule type" value="Genomic_DNA"/>
</dbReference>
<feature type="domain" description="Ice-binding protein C-terminal" evidence="2">
    <location>
        <begin position="177"/>
        <end position="201"/>
    </location>
</feature>
<name>A0ABS6BLR5_9SPHN</name>
<protein>
    <submittedName>
        <fullName evidence="3">DVUA0089 family protein</fullName>
    </submittedName>
</protein>
<dbReference type="NCBIfam" id="NF035944">
    <property type="entry name" value="PEPxxWA-CTERM"/>
    <property type="match status" value="1"/>
</dbReference>
<sequence>MKHYLAAAAAALLATSAHAADFSFTGSFVNDNDKAAFTFTVGAASQVVLRSWSYAGGVNAAGQTIARGGFDPILSLYDSSGQRIGQNDDDDTGNSIADAVTGSVFDVYLSNLLTPGDYTVYVTQYDNFAPENIPGAFPADGDPDFRNGFVDVNGDVRDGHWAFDILNVDVAAGPGSAVPEPASWAMMLVGFGLVGAAARRRTPARQTA</sequence>
<dbReference type="NCBIfam" id="NF038127">
    <property type="entry name" value="FDP_fam"/>
    <property type="match status" value="1"/>
</dbReference>
<evidence type="ECO:0000313" key="3">
    <source>
        <dbReference type="EMBL" id="MBU3079246.1"/>
    </source>
</evidence>
<reference evidence="3 4" key="1">
    <citation type="submission" date="2021-06" db="EMBL/GenBank/DDBJ databases">
        <title>Sphingomonas sp. XMGL2, whole genome shotgun sequencing project.</title>
        <authorList>
            <person name="Zhao G."/>
            <person name="Shen L."/>
        </authorList>
    </citation>
    <scope>NUCLEOTIDE SEQUENCE [LARGE SCALE GENOMIC DNA]</scope>
    <source>
        <strain evidence="3 4">XMGL2</strain>
    </source>
</reference>
<feature type="signal peptide" evidence="1">
    <location>
        <begin position="1"/>
        <end position="19"/>
    </location>
</feature>
<accession>A0ABS6BLR5</accession>
<comment type="caution">
    <text evidence="3">The sequence shown here is derived from an EMBL/GenBank/DDBJ whole genome shotgun (WGS) entry which is preliminary data.</text>
</comment>
<keyword evidence="4" id="KW-1185">Reference proteome</keyword>
<dbReference type="RefSeq" id="WP_216327050.1">
    <property type="nucleotide sequence ID" value="NZ_JAHKRT010000009.1"/>
</dbReference>
<gene>
    <name evidence="3" type="ORF">KOF26_15410</name>
</gene>
<dbReference type="Pfam" id="PF07589">
    <property type="entry name" value="PEP-CTERM"/>
    <property type="match status" value="1"/>
</dbReference>
<feature type="chain" id="PRO_5045796404" evidence="1">
    <location>
        <begin position="20"/>
        <end position="208"/>
    </location>
</feature>
<organism evidence="3 4">
    <name type="scientific">Sphingomonas quercus</name>
    <dbReference type="NCBI Taxonomy" id="2842451"/>
    <lineage>
        <taxon>Bacteria</taxon>
        <taxon>Pseudomonadati</taxon>
        <taxon>Pseudomonadota</taxon>
        <taxon>Alphaproteobacteria</taxon>
        <taxon>Sphingomonadales</taxon>
        <taxon>Sphingomonadaceae</taxon>
        <taxon>Sphingomonas</taxon>
    </lineage>
</organism>
<dbReference type="InterPro" id="IPR013424">
    <property type="entry name" value="Ice-binding_C"/>
</dbReference>
<evidence type="ECO:0000259" key="2">
    <source>
        <dbReference type="Pfam" id="PF07589"/>
    </source>
</evidence>